<dbReference type="RefSeq" id="WP_209335626.1">
    <property type="nucleotide sequence ID" value="NZ_JAGIYY010000004.1"/>
</dbReference>
<dbReference type="AlphaFoldDB" id="A0A8J7QZD1"/>
<dbReference type="Proteomes" id="UP000666240">
    <property type="component" value="Unassembled WGS sequence"/>
</dbReference>
<reference evidence="1" key="1">
    <citation type="submission" date="2021-03" db="EMBL/GenBank/DDBJ databases">
        <title>Genome sequencing and assembly of Tianweitania sediminis.</title>
        <authorList>
            <person name="Chhetri G."/>
        </authorList>
    </citation>
    <scope>NUCLEOTIDE SEQUENCE</scope>
    <source>
        <strain evidence="1">Z8</strain>
    </source>
</reference>
<protein>
    <submittedName>
        <fullName evidence="1">Uncharacterized protein</fullName>
    </submittedName>
</protein>
<sequence length="74" mass="7722">MIVAGVIVCGLIGSFASAAETYRLIHAIGNSETLIAKGLSKNECARMKQERLKIIALTGVGGSVSCLPESVFLN</sequence>
<organism evidence="1 2">
    <name type="scientific">Tianweitania sediminis</name>
    <dbReference type="NCBI Taxonomy" id="1502156"/>
    <lineage>
        <taxon>Bacteria</taxon>
        <taxon>Pseudomonadati</taxon>
        <taxon>Pseudomonadota</taxon>
        <taxon>Alphaproteobacteria</taxon>
        <taxon>Hyphomicrobiales</taxon>
        <taxon>Phyllobacteriaceae</taxon>
        <taxon>Tianweitania</taxon>
    </lineage>
</organism>
<evidence type="ECO:0000313" key="2">
    <source>
        <dbReference type="Proteomes" id="UP000666240"/>
    </source>
</evidence>
<evidence type="ECO:0000313" key="1">
    <source>
        <dbReference type="EMBL" id="MBP0439583.1"/>
    </source>
</evidence>
<proteinExistence type="predicted"/>
<keyword evidence="2" id="KW-1185">Reference proteome</keyword>
<name>A0A8J7QZD1_9HYPH</name>
<accession>A0A8J7QZD1</accession>
<comment type="caution">
    <text evidence="1">The sequence shown here is derived from an EMBL/GenBank/DDBJ whole genome shotgun (WGS) entry which is preliminary data.</text>
</comment>
<gene>
    <name evidence="1" type="ORF">J5Y06_13055</name>
</gene>
<dbReference type="EMBL" id="JAGIYY010000004">
    <property type="protein sequence ID" value="MBP0439583.1"/>
    <property type="molecule type" value="Genomic_DNA"/>
</dbReference>